<feature type="transmembrane region" description="Helical" evidence="7">
    <location>
        <begin position="34"/>
        <end position="55"/>
    </location>
</feature>
<feature type="domain" description="Cardiolipin synthase N-terminal" evidence="8">
    <location>
        <begin position="13"/>
        <end position="57"/>
    </location>
</feature>
<evidence type="ECO:0000256" key="1">
    <source>
        <dbReference type="ARBA" id="ARBA00004651"/>
    </source>
</evidence>
<dbReference type="EMBL" id="CP159290">
    <property type="protein sequence ID" value="XCH29485.1"/>
    <property type="molecule type" value="Genomic_DNA"/>
</dbReference>
<proteinExistence type="predicted"/>
<protein>
    <submittedName>
        <fullName evidence="9">PLD nuclease N-terminal domain-containing protein</fullName>
    </submittedName>
</protein>
<keyword evidence="3 7" id="KW-0812">Transmembrane</keyword>
<keyword evidence="5 7" id="KW-0472">Membrane</keyword>
<evidence type="ECO:0000256" key="2">
    <source>
        <dbReference type="ARBA" id="ARBA00022475"/>
    </source>
</evidence>
<dbReference type="AlphaFoldDB" id="A0AAU8FZW0"/>
<feature type="compositionally biased region" description="Low complexity" evidence="6">
    <location>
        <begin position="60"/>
        <end position="70"/>
    </location>
</feature>
<evidence type="ECO:0000256" key="4">
    <source>
        <dbReference type="ARBA" id="ARBA00022989"/>
    </source>
</evidence>
<dbReference type="RefSeq" id="WP_353707746.1">
    <property type="nucleotide sequence ID" value="NZ_CP159290.1"/>
</dbReference>
<feature type="compositionally biased region" description="Basic and acidic residues" evidence="6">
    <location>
        <begin position="96"/>
        <end position="112"/>
    </location>
</feature>
<dbReference type="InterPro" id="IPR027379">
    <property type="entry name" value="CLS_N"/>
</dbReference>
<evidence type="ECO:0000256" key="5">
    <source>
        <dbReference type="ARBA" id="ARBA00023136"/>
    </source>
</evidence>
<comment type="subcellular location">
    <subcellularLocation>
        <location evidence="1">Cell membrane</location>
        <topology evidence="1">Multi-pass membrane protein</topology>
    </subcellularLocation>
</comment>
<feature type="region of interest" description="Disordered" evidence="6">
    <location>
        <begin position="60"/>
        <end position="156"/>
    </location>
</feature>
<accession>A0AAU8FZW0</accession>
<reference evidence="9" key="1">
    <citation type="submission" date="2024-06" db="EMBL/GenBank/DDBJ databases">
        <title>Complete genome sequence of the cellulolytic actinobacterium, Cellulosimicrobium ES-005.</title>
        <authorList>
            <person name="Matthews C.T."/>
            <person name="Underwood K.D."/>
            <person name="Ghanchi K.M."/>
            <person name="Fields S.D."/>
            <person name="Gardner S.G."/>
        </authorList>
    </citation>
    <scope>NUCLEOTIDE SEQUENCE</scope>
    <source>
        <strain evidence="9">ES-005</strain>
    </source>
</reference>
<evidence type="ECO:0000259" key="8">
    <source>
        <dbReference type="Pfam" id="PF13396"/>
    </source>
</evidence>
<evidence type="ECO:0000313" key="9">
    <source>
        <dbReference type="EMBL" id="XCH29485.1"/>
    </source>
</evidence>
<dbReference type="Pfam" id="PF13396">
    <property type="entry name" value="PLDc_N"/>
    <property type="match status" value="1"/>
</dbReference>
<gene>
    <name evidence="9" type="ORF">ABRQ22_18195</name>
</gene>
<organism evidence="9">
    <name type="scientific">Cellulosimicrobium sp. ES-005</name>
    <dbReference type="NCBI Taxonomy" id="3163031"/>
    <lineage>
        <taxon>Bacteria</taxon>
        <taxon>Bacillati</taxon>
        <taxon>Actinomycetota</taxon>
        <taxon>Actinomycetes</taxon>
        <taxon>Micrococcales</taxon>
        <taxon>Promicromonosporaceae</taxon>
        <taxon>Cellulosimicrobium</taxon>
    </lineage>
</organism>
<keyword evidence="2" id="KW-1003">Cell membrane</keyword>
<dbReference type="GO" id="GO:0005886">
    <property type="term" value="C:plasma membrane"/>
    <property type="evidence" value="ECO:0007669"/>
    <property type="project" value="UniProtKB-SubCell"/>
</dbReference>
<keyword evidence="4 7" id="KW-1133">Transmembrane helix</keyword>
<name>A0AAU8FZW0_9MICO</name>
<evidence type="ECO:0000256" key="6">
    <source>
        <dbReference type="SAM" id="MobiDB-lite"/>
    </source>
</evidence>
<evidence type="ECO:0000256" key="3">
    <source>
        <dbReference type="ARBA" id="ARBA00022692"/>
    </source>
</evidence>
<evidence type="ECO:0000256" key="7">
    <source>
        <dbReference type="SAM" id="Phobius"/>
    </source>
</evidence>
<sequence>MLRVLLPLLAVGLAVYALVDLASSDEEERGGIPKGLWIVLIILLPFLGPVAWILVKRSASRSGSRYAAGRPSGGASNGGTRRRRNAPVAPDDDPEFLWRLEQQQRRQARDEAPSPATENAPPAAGGTTEDDRTEDDGDAHRPGASNGSDDGDDTAR</sequence>